<evidence type="ECO:0000256" key="1">
    <source>
        <dbReference type="SAM" id="MobiDB-lite"/>
    </source>
</evidence>
<name>A0A226DAQ8_FOLCA</name>
<dbReference type="AlphaFoldDB" id="A0A226DAQ8"/>
<feature type="compositionally biased region" description="Polar residues" evidence="1">
    <location>
        <begin position="757"/>
        <end position="769"/>
    </location>
</feature>
<organism evidence="4 5">
    <name type="scientific">Folsomia candida</name>
    <name type="common">Springtail</name>
    <dbReference type="NCBI Taxonomy" id="158441"/>
    <lineage>
        <taxon>Eukaryota</taxon>
        <taxon>Metazoa</taxon>
        <taxon>Ecdysozoa</taxon>
        <taxon>Arthropoda</taxon>
        <taxon>Hexapoda</taxon>
        <taxon>Collembola</taxon>
        <taxon>Entomobryomorpha</taxon>
        <taxon>Isotomoidea</taxon>
        <taxon>Isotomidae</taxon>
        <taxon>Proisotominae</taxon>
        <taxon>Folsomia</taxon>
    </lineage>
</organism>
<dbReference type="Proteomes" id="UP000198287">
    <property type="component" value="Unassembled WGS sequence"/>
</dbReference>
<protein>
    <submittedName>
        <fullName evidence="4">Uncharacterized protein</fullName>
    </submittedName>
</protein>
<feature type="signal peptide" evidence="3">
    <location>
        <begin position="1"/>
        <end position="19"/>
    </location>
</feature>
<keyword evidence="5" id="KW-1185">Reference proteome</keyword>
<evidence type="ECO:0000313" key="5">
    <source>
        <dbReference type="Proteomes" id="UP000198287"/>
    </source>
</evidence>
<feature type="compositionally biased region" description="Low complexity" evidence="1">
    <location>
        <begin position="770"/>
        <end position="787"/>
    </location>
</feature>
<reference evidence="4 5" key="1">
    <citation type="submission" date="2015-12" db="EMBL/GenBank/DDBJ databases">
        <title>The genome of Folsomia candida.</title>
        <authorList>
            <person name="Faddeeva A."/>
            <person name="Derks M.F."/>
            <person name="Anvar Y."/>
            <person name="Smit S."/>
            <person name="Van Straalen N."/>
            <person name="Roelofs D."/>
        </authorList>
    </citation>
    <scope>NUCLEOTIDE SEQUENCE [LARGE SCALE GENOMIC DNA]</scope>
    <source>
        <strain evidence="4 5">VU population</strain>
        <tissue evidence="4">Whole body</tissue>
    </source>
</reference>
<dbReference type="Gene3D" id="1.10.287.70">
    <property type="match status" value="1"/>
</dbReference>
<keyword evidence="2" id="KW-0472">Membrane</keyword>
<keyword evidence="3" id="KW-0732">Signal</keyword>
<evidence type="ECO:0000256" key="3">
    <source>
        <dbReference type="SAM" id="SignalP"/>
    </source>
</evidence>
<gene>
    <name evidence="4" type="ORF">Fcan01_22782</name>
</gene>
<dbReference type="EMBL" id="LNIX01000026">
    <property type="protein sequence ID" value="OXA42220.1"/>
    <property type="molecule type" value="Genomic_DNA"/>
</dbReference>
<proteinExistence type="predicted"/>
<accession>A0A226DAQ8</accession>
<feature type="transmembrane region" description="Helical" evidence="2">
    <location>
        <begin position="406"/>
        <end position="425"/>
    </location>
</feature>
<feature type="chain" id="PRO_5013053404" evidence="3">
    <location>
        <begin position="20"/>
        <end position="794"/>
    </location>
</feature>
<feature type="transmembrane region" description="Helical" evidence="2">
    <location>
        <begin position="348"/>
        <end position="366"/>
    </location>
</feature>
<evidence type="ECO:0000313" key="4">
    <source>
        <dbReference type="EMBL" id="OXA42220.1"/>
    </source>
</evidence>
<keyword evidence="2" id="KW-0812">Transmembrane</keyword>
<sequence>MFAKLIFSTILTLSSFTSSTNLAPFAQYQISRLLQNMTHCDVQIVHDGTDIVSFQIPVKVINILDRPIFHDHNRRPNHEDINLPSAINLLSSRSPENKLSFLLSKEYMSSTTHISDVSRTKLRKSVILSSVYHLFYIGSGQHKRIYHEGNKMFVIVLTTKPNEENNLIRKIQSPLHAVGKRNVAVLSYLTKVLIHKVCFIPISFNIFDTSLKDRYEIIDWDQRISRIATWQIQWCYKAPYIFKRIHDDLVSTKSNPFDRTKTYTIQNLALISLLKANMTIAPENMCSVSSLPEFQINYEFENTILGENLGLATHIPIITRTPGLQCFTCYREEYQPYEIYAAPFQHELWFALLVTLALTVVLAAVYKHYSAHGSISFSAWLFILATMFEETGHVPSRIERNTQFRLAIGVWCLMSVILTNCYNGLMISELNAPFPAFQPGEFSDLLCRKLSQNTTDYFLSLTDPKYLDTEDKIVWDQLNGYIHSIASLNFSYKNNPYEDQNCFKLLSVLQSSEGNIYRMPEFVSFLFRVLHIDDFLMLITGDLFPSSRLWQELNSRSNFGRTPASPEIALSFKKLTDSAVGLGGAIQTFFIIWATAVTLTLPMFGFEAIHPLDAGQAKGGNNGGQGGYLFDRRSIGSARATLRRKRLMKIARNKPGRKTRFIWNTGITATTPARHAGTGSMDERLRKLEEPIMRDPRLKLSYLADEMGVPKLTICSMLTEDFDNIAALFRSFFGGRSFSSGEAGQTEPAWVSERESPTSSNDSGPESFQTSAATRSSPKPPTSSASKGESPTLI</sequence>
<keyword evidence="2" id="KW-1133">Transmembrane helix</keyword>
<comment type="caution">
    <text evidence="4">The sequence shown here is derived from an EMBL/GenBank/DDBJ whole genome shotgun (WGS) entry which is preliminary data.</text>
</comment>
<evidence type="ECO:0000256" key="2">
    <source>
        <dbReference type="SAM" id="Phobius"/>
    </source>
</evidence>
<feature type="region of interest" description="Disordered" evidence="1">
    <location>
        <begin position="739"/>
        <end position="794"/>
    </location>
</feature>